<organism evidence="2 3">
    <name type="scientific">Novipirellula herctigrandis</name>
    <dbReference type="NCBI Taxonomy" id="2527986"/>
    <lineage>
        <taxon>Bacteria</taxon>
        <taxon>Pseudomonadati</taxon>
        <taxon>Planctomycetota</taxon>
        <taxon>Planctomycetia</taxon>
        <taxon>Pirellulales</taxon>
        <taxon>Pirellulaceae</taxon>
        <taxon>Novipirellula</taxon>
    </lineage>
</organism>
<dbReference type="PANTHER" id="PTHR36121">
    <property type="entry name" value="PROTEIN SXY"/>
    <property type="match status" value="1"/>
</dbReference>
<sequence>MADPNGEYLFVNLSASQTRRRLKGFGHGVRKIQSAGKNRAIIIHTATGEHFNELENQFGDVGFSTDEKVIGESVENVRNIGTESAAWLRDVGIKTRAELENAGPILAYQLVKQQHPSASLKLLWAIAAGIQNRDWRELTNDDRQRLLKDLP</sequence>
<feature type="domain" description="TfoX C-terminal" evidence="1">
    <location>
        <begin position="73"/>
        <end position="149"/>
    </location>
</feature>
<dbReference type="EMBL" id="SJPJ01000002">
    <property type="protein sequence ID" value="TWT76462.1"/>
    <property type="molecule type" value="Genomic_DNA"/>
</dbReference>
<protein>
    <recommendedName>
        <fullName evidence="1">TfoX C-terminal domain-containing protein</fullName>
    </recommendedName>
</protein>
<dbReference type="AlphaFoldDB" id="A0A5C5YND4"/>
<dbReference type="OrthoDB" id="7861542at2"/>
<evidence type="ECO:0000259" key="1">
    <source>
        <dbReference type="Pfam" id="PF04994"/>
    </source>
</evidence>
<accession>A0A5C5YND4</accession>
<evidence type="ECO:0000313" key="2">
    <source>
        <dbReference type="EMBL" id="TWT76462.1"/>
    </source>
</evidence>
<evidence type="ECO:0000313" key="3">
    <source>
        <dbReference type="Proteomes" id="UP000315010"/>
    </source>
</evidence>
<name>A0A5C5YND4_9BACT</name>
<dbReference type="PANTHER" id="PTHR36121:SF1">
    <property type="entry name" value="PROTEIN SXY"/>
    <property type="match status" value="1"/>
</dbReference>
<dbReference type="Proteomes" id="UP000315010">
    <property type="component" value="Unassembled WGS sequence"/>
</dbReference>
<dbReference type="InterPro" id="IPR007077">
    <property type="entry name" value="TfoX_C"/>
</dbReference>
<dbReference type="RefSeq" id="WP_146404227.1">
    <property type="nucleotide sequence ID" value="NZ_SJPJ01000002.1"/>
</dbReference>
<dbReference type="Pfam" id="PF04994">
    <property type="entry name" value="TfoX_C"/>
    <property type="match status" value="1"/>
</dbReference>
<dbReference type="InterPro" id="IPR047525">
    <property type="entry name" value="TfoX-like"/>
</dbReference>
<keyword evidence="3" id="KW-1185">Reference proteome</keyword>
<gene>
    <name evidence="2" type="ORF">CA13_69560</name>
</gene>
<comment type="caution">
    <text evidence="2">The sequence shown here is derived from an EMBL/GenBank/DDBJ whole genome shotgun (WGS) entry which is preliminary data.</text>
</comment>
<proteinExistence type="predicted"/>
<dbReference type="Gene3D" id="1.10.150.20">
    <property type="entry name" value="5' to 3' exonuclease, C-terminal subdomain"/>
    <property type="match status" value="1"/>
</dbReference>
<reference evidence="2 3" key="1">
    <citation type="submission" date="2019-02" db="EMBL/GenBank/DDBJ databases">
        <title>Deep-cultivation of Planctomycetes and their phenomic and genomic characterization uncovers novel biology.</title>
        <authorList>
            <person name="Wiegand S."/>
            <person name="Jogler M."/>
            <person name="Boedeker C."/>
            <person name="Pinto D."/>
            <person name="Vollmers J."/>
            <person name="Rivas-Marin E."/>
            <person name="Kohn T."/>
            <person name="Peeters S.H."/>
            <person name="Heuer A."/>
            <person name="Rast P."/>
            <person name="Oberbeckmann S."/>
            <person name="Bunk B."/>
            <person name="Jeske O."/>
            <person name="Meyerdierks A."/>
            <person name="Storesund J.E."/>
            <person name="Kallscheuer N."/>
            <person name="Luecker S."/>
            <person name="Lage O.M."/>
            <person name="Pohl T."/>
            <person name="Merkel B.J."/>
            <person name="Hornburger P."/>
            <person name="Mueller R.-W."/>
            <person name="Bruemmer F."/>
            <person name="Labrenz M."/>
            <person name="Spormann A.M."/>
            <person name="Op Den Camp H."/>
            <person name="Overmann J."/>
            <person name="Amann R."/>
            <person name="Jetten M.S.M."/>
            <person name="Mascher T."/>
            <person name="Medema M.H."/>
            <person name="Devos D.P."/>
            <person name="Kaster A.-K."/>
            <person name="Ovreas L."/>
            <person name="Rohde M."/>
            <person name="Galperin M.Y."/>
            <person name="Jogler C."/>
        </authorList>
    </citation>
    <scope>NUCLEOTIDE SEQUENCE [LARGE SCALE GENOMIC DNA]</scope>
    <source>
        <strain evidence="2 3">CA13</strain>
    </source>
</reference>